<protein>
    <submittedName>
        <fullName evidence="1">Uncharacterized protein</fullName>
    </submittedName>
</protein>
<reference evidence="1" key="1">
    <citation type="submission" date="2020-09" db="EMBL/GenBank/DDBJ databases">
        <title>Genome-Enabled Discovery of Anthraquinone Biosynthesis in Senna tora.</title>
        <authorList>
            <person name="Kang S.-H."/>
            <person name="Pandey R.P."/>
            <person name="Lee C.-M."/>
            <person name="Sim J.-S."/>
            <person name="Jeong J.-T."/>
            <person name="Choi B.-S."/>
            <person name="Jung M."/>
            <person name="Ginzburg D."/>
            <person name="Zhao K."/>
            <person name="Won S.Y."/>
            <person name="Oh T.-J."/>
            <person name="Yu Y."/>
            <person name="Kim N.-H."/>
            <person name="Lee O.R."/>
            <person name="Lee T.-H."/>
            <person name="Bashyal P."/>
            <person name="Kim T.-S."/>
            <person name="Lee W.-H."/>
            <person name="Kawkins C."/>
            <person name="Kim C.-K."/>
            <person name="Kim J.S."/>
            <person name="Ahn B.O."/>
            <person name="Rhee S.Y."/>
            <person name="Sohng J.K."/>
        </authorList>
    </citation>
    <scope>NUCLEOTIDE SEQUENCE</scope>
    <source>
        <tissue evidence="1">Leaf</tissue>
    </source>
</reference>
<organism evidence="1 2">
    <name type="scientific">Senna tora</name>
    <dbReference type="NCBI Taxonomy" id="362788"/>
    <lineage>
        <taxon>Eukaryota</taxon>
        <taxon>Viridiplantae</taxon>
        <taxon>Streptophyta</taxon>
        <taxon>Embryophyta</taxon>
        <taxon>Tracheophyta</taxon>
        <taxon>Spermatophyta</taxon>
        <taxon>Magnoliopsida</taxon>
        <taxon>eudicotyledons</taxon>
        <taxon>Gunneridae</taxon>
        <taxon>Pentapetalae</taxon>
        <taxon>rosids</taxon>
        <taxon>fabids</taxon>
        <taxon>Fabales</taxon>
        <taxon>Fabaceae</taxon>
        <taxon>Caesalpinioideae</taxon>
        <taxon>Cassia clade</taxon>
        <taxon>Senna</taxon>
    </lineage>
</organism>
<dbReference type="EMBL" id="JAAIUW010000012">
    <property type="protein sequence ID" value="KAF7806488.1"/>
    <property type="molecule type" value="Genomic_DNA"/>
</dbReference>
<comment type="caution">
    <text evidence="1">The sequence shown here is derived from an EMBL/GenBank/DDBJ whole genome shotgun (WGS) entry which is preliminary data.</text>
</comment>
<sequence length="92" mass="10461">MIPGLVFSAAVTIGSSPASTTHDCEGIRLDTWPWGARMHLNRRYKIEGRWKQTLKLQKSEVNVYGYGCYCCLWNESSLGVRKMLRPNARSDP</sequence>
<proteinExistence type="predicted"/>
<gene>
    <name evidence="1" type="ORF">G2W53_038649</name>
</gene>
<dbReference type="Proteomes" id="UP000634136">
    <property type="component" value="Unassembled WGS sequence"/>
</dbReference>
<name>A0A834SPE7_9FABA</name>
<dbReference type="AlphaFoldDB" id="A0A834SPE7"/>
<evidence type="ECO:0000313" key="2">
    <source>
        <dbReference type="Proteomes" id="UP000634136"/>
    </source>
</evidence>
<evidence type="ECO:0000313" key="1">
    <source>
        <dbReference type="EMBL" id="KAF7806488.1"/>
    </source>
</evidence>
<accession>A0A834SPE7</accession>
<keyword evidence="2" id="KW-1185">Reference proteome</keyword>